<dbReference type="Proteomes" id="UP000219331">
    <property type="component" value="Unassembled WGS sequence"/>
</dbReference>
<dbReference type="InterPro" id="IPR011047">
    <property type="entry name" value="Quinoprotein_ADH-like_sf"/>
</dbReference>
<dbReference type="EMBL" id="OBML01000011">
    <property type="protein sequence ID" value="SOC21841.1"/>
    <property type="molecule type" value="Genomic_DNA"/>
</dbReference>
<organism evidence="1 2">
    <name type="scientific">Stappia indica</name>
    <dbReference type="NCBI Taxonomy" id="538381"/>
    <lineage>
        <taxon>Bacteria</taxon>
        <taxon>Pseudomonadati</taxon>
        <taxon>Pseudomonadota</taxon>
        <taxon>Alphaproteobacteria</taxon>
        <taxon>Hyphomicrobiales</taxon>
        <taxon>Stappiaceae</taxon>
        <taxon>Stappia</taxon>
    </lineage>
</organism>
<dbReference type="Pfam" id="PF00400">
    <property type="entry name" value="WD40"/>
    <property type="match status" value="1"/>
</dbReference>
<evidence type="ECO:0000313" key="1">
    <source>
        <dbReference type="EMBL" id="SOC21841.1"/>
    </source>
</evidence>
<reference evidence="1 2" key="1">
    <citation type="submission" date="2017-08" db="EMBL/GenBank/DDBJ databases">
        <authorList>
            <person name="de Groot N.N."/>
        </authorList>
    </citation>
    <scope>NUCLEOTIDE SEQUENCE [LARGE SCALE GENOMIC DNA]</scope>
    <source>
        <strain evidence="1 2">USBA 352</strain>
    </source>
</reference>
<dbReference type="PANTHER" id="PTHR19879:SF9">
    <property type="entry name" value="TRANSCRIPTION INITIATION FACTOR TFIID SUBUNIT 5"/>
    <property type="match status" value="1"/>
</dbReference>
<dbReference type="Gene3D" id="2.130.10.10">
    <property type="entry name" value="YVTN repeat-like/Quinoprotein amine dehydrogenase"/>
    <property type="match status" value="2"/>
</dbReference>
<dbReference type="InterPro" id="IPR015943">
    <property type="entry name" value="WD40/YVTN_repeat-like_dom_sf"/>
</dbReference>
<sequence length="324" mass="34163">MVSVAPLDMGGFIVAAAFLRGQPAFASGAGAVLLLTDTGERRIPVHDGGLLVAGRALEGDALLSGGDDGTVRRLGADGTVETLAEMPRKWIDMLAAGPQRAVAYGAGRSAFVRQADGTVKDFSQPRAVGGLAFAPKGLRLAIARYDGATLQFVNTAAAPQQLDWKGAHKDVTFSPDGKYLVTTMQENALHGWRLSDGQDMRMTGYPGKIRSMSWSAKGRYLATSGANAAIVWSFFGKSGPMGQQPLQLGTRGDQIVTRVACHPHEEVVAIGYQDGLVLMSRFSDSEEVLLRRPGEGAVSALAWNDEGTQLAFGTETGEAGLISL</sequence>
<keyword evidence="2" id="KW-1185">Reference proteome</keyword>
<dbReference type="AlphaFoldDB" id="A0A285TIK1"/>
<accession>A0A285TIK1</accession>
<name>A0A285TIK1_9HYPH</name>
<dbReference type="InterPro" id="IPR001680">
    <property type="entry name" value="WD40_rpt"/>
</dbReference>
<dbReference type="PANTHER" id="PTHR19879">
    <property type="entry name" value="TRANSCRIPTION INITIATION FACTOR TFIID"/>
    <property type="match status" value="1"/>
</dbReference>
<dbReference type="SUPFAM" id="SSF50998">
    <property type="entry name" value="Quinoprotein alcohol dehydrogenase-like"/>
    <property type="match status" value="1"/>
</dbReference>
<evidence type="ECO:0000313" key="2">
    <source>
        <dbReference type="Proteomes" id="UP000219331"/>
    </source>
</evidence>
<dbReference type="STRING" id="538381.GCA_001696535_01679"/>
<proteinExistence type="predicted"/>
<gene>
    <name evidence="1" type="ORF">SAMN05421512_111170</name>
</gene>
<protein>
    <submittedName>
        <fullName evidence="1">WD-40 repeat-containing protein</fullName>
    </submittedName>
</protein>
<dbReference type="RefSeq" id="WP_097176028.1">
    <property type="nucleotide sequence ID" value="NZ_OBML01000011.1"/>
</dbReference>
<dbReference type="OrthoDB" id="9814620at2"/>
<dbReference type="SMART" id="SM00320">
    <property type="entry name" value="WD40"/>
    <property type="match status" value="5"/>
</dbReference>